<evidence type="ECO:0000313" key="4">
    <source>
        <dbReference type="Proteomes" id="UP000277577"/>
    </source>
</evidence>
<dbReference type="Pfam" id="PF00106">
    <property type="entry name" value="adh_short"/>
    <property type="match status" value="1"/>
</dbReference>
<dbReference type="InterPro" id="IPR002347">
    <property type="entry name" value="SDR_fam"/>
</dbReference>
<protein>
    <submittedName>
        <fullName evidence="1">Oxidoreductase</fullName>
        <ecNumber evidence="1">1.1.1.184</ecNumber>
    </submittedName>
</protein>
<dbReference type="EMBL" id="LNXW01000009">
    <property type="protein sequence ID" value="KTC82480.1"/>
    <property type="molecule type" value="Genomic_DNA"/>
</dbReference>
<dbReference type="Proteomes" id="UP000277577">
    <property type="component" value="Chromosome"/>
</dbReference>
<dbReference type="CDD" id="cd05325">
    <property type="entry name" value="carb_red_sniffer_like_SDR_c"/>
    <property type="match status" value="1"/>
</dbReference>
<reference evidence="1 3" key="1">
    <citation type="submission" date="2015-11" db="EMBL/GenBank/DDBJ databases">
        <title>Genomic analysis of 38 Legionella species identifies large and diverse effector repertoires.</title>
        <authorList>
            <person name="Burstein D."/>
            <person name="Amaro F."/>
            <person name="Zusman T."/>
            <person name="Lifshitz Z."/>
            <person name="Cohen O."/>
            <person name="Gilbert J.A."/>
            <person name="Pupko T."/>
            <person name="Shuman H.A."/>
            <person name="Segal G."/>
        </authorList>
    </citation>
    <scope>NUCLEOTIDE SEQUENCE [LARGE SCALE GENOMIC DNA]</scope>
    <source>
        <strain evidence="1 3">ORW</strain>
    </source>
</reference>
<reference evidence="2 4" key="2">
    <citation type="submission" date="2018-12" db="EMBL/GenBank/DDBJ databases">
        <authorList>
            <consortium name="Pathogen Informatics"/>
        </authorList>
    </citation>
    <scope>NUCLEOTIDE SEQUENCE [LARGE SCALE GENOMIC DNA]</scope>
    <source>
        <strain evidence="2 4">NCTC11976</strain>
    </source>
</reference>
<dbReference type="SUPFAM" id="SSF51735">
    <property type="entry name" value="NAD(P)-binding Rossmann-fold domains"/>
    <property type="match status" value="1"/>
</dbReference>
<dbReference type="InterPro" id="IPR036291">
    <property type="entry name" value="NAD(P)-bd_dom_sf"/>
</dbReference>
<dbReference type="EC" id="1.1.1.184" evidence="1"/>
<organism evidence="1 3">
    <name type="scientific">Legionella cherrii</name>
    <dbReference type="NCBI Taxonomy" id="28084"/>
    <lineage>
        <taxon>Bacteria</taxon>
        <taxon>Pseudomonadati</taxon>
        <taxon>Pseudomonadota</taxon>
        <taxon>Gammaproteobacteria</taxon>
        <taxon>Legionellales</taxon>
        <taxon>Legionellaceae</taxon>
        <taxon>Legionella</taxon>
    </lineage>
</organism>
<gene>
    <name evidence="2" type="primary">csgA_1</name>
    <name evidence="1" type="ORF">Lche_0744</name>
    <name evidence="2" type="ORF">NCTC11976_03228</name>
</gene>
<evidence type="ECO:0000313" key="3">
    <source>
        <dbReference type="Proteomes" id="UP000054921"/>
    </source>
</evidence>
<dbReference type="OrthoDB" id="9810734at2"/>
<dbReference type="PATRIC" id="fig|28084.5.peg.800"/>
<dbReference type="InterPro" id="IPR052184">
    <property type="entry name" value="SDR_enzymes"/>
</dbReference>
<dbReference type="PRINTS" id="PR00081">
    <property type="entry name" value="GDHRDH"/>
</dbReference>
<proteinExistence type="predicted"/>
<dbReference type="STRING" id="28084.Lche_0744"/>
<keyword evidence="4" id="KW-1185">Reference proteome</keyword>
<dbReference type="Gene3D" id="3.40.50.720">
    <property type="entry name" value="NAD(P)-binding Rossmann-like Domain"/>
    <property type="match status" value="1"/>
</dbReference>
<dbReference type="EMBL" id="LR134173">
    <property type="protein sequence ID" value="VEB39394.1"/>
    <property type="molecule type" value="Genomic_DNA"/>
</dbReference>
<dbReference type="PANTHER" id="PTHR45458">
    <property type="entry name" value="SHORT-CHAIN DEHYDROGENASE/REDUCTASE SDR"/>
    <property type="match status" value="1"/>
</dbReference>
<keyword evidence="1" id="KW-0560">Oxidoreductase</keyword>
<accession>A0A0W0SGC1</accession>
<dbReference type="Proteomes" id="UP000054921">
    <property type="component" value="Unassembled WGS sequence"/>
</dbReference>
<dbReference type="GO" id="GO:0004090">
    <property type="term" value="F:carbonyl reductase (NADPH) activity"/>
    <property type="evidence" value="ECO:0007669"/>
    <property type="project" value="UniProtKB-EC"/>
</dbReference>
<name>A0A0W0SGC1_9GAMM</name>
<sequence>MKTALITGANRGLGLEFARQLKEKGYYVIGCCRNPSKANELNELADELIQLDVTSDQDIASLKHALNNRPIDLLVNNAGISGEQGVTIGAINRENFLEVLNVNCISVVKLSDALLTNLLASQEKKILVISSRMGSISDNDNGKSYAYRTSKAALNCAMRSFAIDVQDKGVHVMLIHPGWVKTAMGGADALIDVQTSVAGILKQAENEFAQSHAEKLHRYDGGVIAW</sequence>
<dbReference type="PANTHER" id="PTHR45458:SF1">
    <property type="entry name" value="SHORT CHAIN DEHYDROGENASE"/>
    <property type="match status" value="1"/>
</dbReference>
<dbReference type="AlphaFoldDB" id="A0A0W0SGC1"/>
<dbReference type="RefSeq" id="WP_028381039.1">
    <property type="nucleotide sequence ID" value="NZ_CAAAIT010000003.1"/>
</dbReference>
<evidence type="ECO:0000313" key="2">
    <source>
        <dbReference type="EMBL" id="VEB39394.1"/>
    </source>
</evidence>
<evidence type="ECO:0000313" key="1">
    <source>
        <dbReference type="EMBL" id="KTC82480.1"/>
    </source>
</evidence>